<dbReference type="Proteomes" id="UP001597145">
    <property type="component" value="Unassembled WGS sequence"/>
</dbReference>
<evidence type="ECO:0000256" key="1">
    <source>
        <dbReference type="SAM" id="MobiDB-lite"/>
    </source>
</evidence>
<feature type="compositionally biased region" description="Polar residues" evidence="1">
    <location>
        <begin position="46"/>
        <end position="57"/>
    </location>
</feature>
<proteinExistence type="predicted"/>
<evidence type="ECO:0000313" key="2">
    <source>
        <dbReference type="EMBL" id="MFD1531405.1"/>
    </source>
</evidence>
<name>A0ABW4FLB3_9PSEU</name>
<gene>
    <name evidence="2" type="ORF">ACFSCY_18355</name>
</gene>
<comment type="caution">
    <text evidence="2">The sequence shown here is derived from an EMBL/GenBank/DDBJ whole genome shotgun (WGS) entry which is preliminary data.</text>
</comment>
<dbReference type="EMBL" id="JBHUCP010000012">
    <property type="protein sequence ID" value="MFD1531405.1"/>
    <property type="molecule type" value="Genomic_DNA"/>
</dbReference>
<evidence type="ECO:0000313" key="3">
    <source>
        <dbReference type="Proteomes" id="UP001597145"/>
    </source>
</evidence>
<sequence length="66" mass="6873">LVAFGLCDPVLAPAGVIMVPALVVRVVERWIVAIRHSRTGGPGCCATSSGSMSTLRSGTPPRWQPS</sequence>
<feature type="non-terminal residue" evidence="2">
    <location>
        <position position="1"/>
    </location>
</feature>
<organism evidence="2 3">
    <name type="scientific">Pseudonocardia aurantiaca</name>
    <dbReference type="NCBI Taxonomy" id="75290"/>
    <lineage>
        <taxon>Bacteria</taxon>
        <taxon>Bacillati</taxon>
        <taxon>Actinomycetota</taxon>
        <taxon>Actinomycetes</taxon>
        <taxon>Pseudonocardiales</taxon>
        <taxon>Pseudonocardiaceae</taxon>
        <taxon>Pseudonocardia</taxon>
    </lineage>
</organism>
<accession>A0ABW4FLB3</accession>
<dbReference type="RefSeq" id="WP_379659832.1">
    <property type="nucleotide sequence ID" value="NZ_JBHUCP010000012.1"/>
</dbReference>
<keyword evidence="3" id="KW-1185">Reference proteome</keyword>
<protein>
    <submittedName>
        <fullName evidence="2">Uncharacterized protein</fullName>
    </submittedName>
</protein>
<reference evidence="3" key="1">
    <citation type="journal article" date="2019" name="Int. J. Syst. Evol. Microbiol.">
        <title>The Global Catalogue of Microorganisms (GCM) 10K type strain sequencing project: providing services to taxonomists for standard genome sequencing and annotation.</title>
        <authorList>
            <consortium name="The Broad Institute Genomics Platform"/>
            <consortium name="The Broad Institute Genome Sequencing Center for Infectious Disease"/>
            <person name="Wu L."/>
            <person name="Ma J."/>
        </authorList>
    </citation>
    <scope>NUCLEOTIDE SEQUENCE [LARGE SCALE GENOMIC DNA]</scope>
    <source>
        <strain evidence="3">JCM 12165</strain>
    </source>
</reference>
<feature type="region of interest" description="Disordered" evidence="1">
    <location>
        <begin position="38"/>
        <end position="66"/>
    </location>
</feature>